<accession>A0A151WU45</accession>
<evidence type="ECO:0000313" key="3">
    <source>
        <dbReference type="Proteomes" id="UP000075809"/>
    </source>
</evidence>
<evidence type="ECO:0000313" key="2">
    <source>
        <dbReference type="EMBL" id="KYQ51373.1"/>
    </source>
</evidence>
<feature type="region of interest" description="Disordered" evidence="1">
    <location>
        <begin position="1"/>
        <end position="113"/>
    </location>
</feature>
<dbReference type="EMBL" id="KQ982745">
    <property type="protein sequence ID" value="KYQ51373.1"/>
    <property type="molecule type" value="Genomic_DNA"/>
</dbReference>
<protein>
    <submittedName>
        <fullName evidence="2">Uncharacterized protein</fullName>
    </submittedName>
</protein>
<evidence type="ECO:0000256" key="1">
    <source>
        <dbReference type="SAM" id="MobiDB-lite"/>
    </source>
</evidence>
<sequence>MGSRFSFLPYGDRQPYRCESPYTVAMCKRRKSENEKEEEKQEEKEEEEEVEEEEDEDRSDRSAQWAGRKGGWRWVDEEVDEREEKESPSMAPEGDGQAATGRQGTSDRQRRRLRDLRGFATFARFADLLRPVASTGRR</sequence>
<reference evidence="2 3" key="1">
    <citation type="submission" date="2015-09" db="EMBL/GenBank/DDBJ databases">
        <title>Trachymyrmex zeteki WGS genome.</title>
        <authorList>
            <person name="Nygaard S."/>
            <person name="Hu H."/>
            <person name="Boomsma J."/>
            <person name="Zhang G."/>
        </authorList>
    </citation>
    <scope>NUCLEOTIDE SEQUENCE [LARGE SCALE GENOMIC DNA]</scope>
    <source>
        <strain evidence="2">Tzet28-1</strain>
        <tissue evidence="2">Whole body</tissue>
    </source>
</reference>
<name>A0A151WU45_9HYME</name>
<organism evidence="2 3">
    <name type="scientific">Mycetomoellerius zeteki</name>
    <dbReference type="NCBI Taxonomy" id="64791"/>
    <lineage>
        <taxon>Eukaryota</taxon>
        <taxon>Metazoa</taxon>
        <taxon>Ecdysozoa</taxon>
        <taxon>Arthropoda</taxon>
        <taxon>Hexapoda</taxon>
        <taxon>Insecta</taxon>
        <taxon>Pterygota</taxon>
        <taxon>Neoptera</taxon>
        <taxon>Endopterygota</taxon>
        <taxon>Hymenoptera</taxon>
        <taxon>Apocrita</taxon>
        <taxon>Aculeata</taxon>
        <taxon>Formicoidea</taxon>
        <taxon>Formicidae</taxon>
        <taxon>Myrmicinae</taxon>
        <taxon>Mycetomoellerius</taxon>
    </lineage>
</organism>
<feature type="compositionally biased region" description="Acidic residues" evidence="1">
    <location>
        <begin position="44"/>
        <end position="57"/>
    </location>
</feature>
<keyword evidence="3" id="KW-1185">Reference proteome</keyword>
<dbReference type="Proteomes" id="UP000075809">
    <property type="component" value="Unassembled WGS sequence"/>
</dbReference>
<feature type="compositionally biased region" description="Basic and acidic residues" evidence="1">
    <location>
        <begin position="32"/>
        <end position="43"/>
    </location>
</feature>
<proteinExistence type="predicted"/>
<dbReference type="AlphaFoldDB" id="A0A151WU45"/>
<gene>
    <name evidence="2" type="ORF">ALC60_09539</name>
</gene>